<dbReference type="Pfam" id="PF03061">
    <property type="entry name" value="4HBT"/>
    <property type="match status" value="1"/>
</dbReference>
<keyword evidence="1 4" id="KW-0378">Hydrolase</keyword>
<dbReference type="AlphaFoldDB" id="A0A1I2UIX4"/>
<dbReference type="EMBL" id="FOOQ01000004">
    <property type="protein sequence ID" value="SFG77000.1"/>
    <property type="molecule type" value="Genomic_DNA"/>
</dbReference>
<proteinExistence type="predicted"/>
<dbReference type="InterPro" id="IPR006683">
    <property type="entry name" value="Thioestr_dom"/>
</dbReference>
<gene>
    <name evidence="4" type="ORF">SAMN04488063_2881</name>
</gene>
<dbReference type="GO" id="GO:0009062">
    <property type="term" value="P:fatty acid catabolic process"/>
    <property type="evidence" value="ECO:0007669"/>
    <property type="project" value="TreeGrafter"/>
</dbReference>
<dbReference type="InterPro" id="IPR033120">
    <property type="entry name" value="HOTDOG_ACOT"/>
</dbReference>
<dbReference type="GO" id="GO:0052816">
    <property type="term" value="F:long-chain fatty acyl-CoA hydrolase activity"/>
    <property type="evidence" value="ECO:0007669"/>
    <property type="project" value="TreeGrafter"/>
</dbReference>
<evidence type="ECO:0000313" key="5">
    <source>
        <dbReference type="Proteomes" id="UP000198876"/>
    </source>
</evidence>
<evidence type="ECO:0000256" key="1">
    <source>
        <dbReference type="ARBA" id="ARBA00022801"/>
    </source>
</evidence>
<keyword evidence="5" id="KW-1185">Reference proteome</keyword>
<organism evidence="4 5">
    <name type="scientific">Halopelagius inordinatus</name>
    <dbReference type="NCBI Taxonomy" id="553467"/>
    <lineage>
        <taxon>Archaea</taxon>
        <taxon>Methanobacteriati</taxon>
        <taxon>Methanobacteriota</taxon>
        <taxon>Stenosarchaea group</taxon>
        <taxon>Halobacteria</taxon>
        <taxon>Halobacteriales</taxon>
        <taxon>Haloferacaceae</taxon>
    </lineage>
</organism>
<dbReference type="Proteomes" id="UP000198876">
    <property type="component" value="Unassembled WGS sequence"/>
</dbReference>
<evidence type="ECO:0000313" key="4">
    <source>
        <dbReference type="EMBL" id="SFG77000.1"/>
    </source>
</evidence>
<accession>A0A1I2UIX4</accession>
<dbReference type="STRING" id="553467.SAMN04488063_2881"/>
<feature type="region of interest" description="Disordered" evidence="2">
    <location>
        <begin position="120"/>
        <end position="153"/>
    </location>
</feature>
<dbReference type="PROSITE" id="PS51770">
    <property type="entry name" value="HOTDOG_ACOT"/>
    <property type="match status" value="1"/>
</dbReference>
<dbReference type="CDD" id="cd03442">
    <property type="entry name" value="BFIT_BACH"/>
    <property type="match status" value="1"/>
</dbReference>
<dbReference type="PANTHER" id="PTHR11049:SF24">
    <property type="entry name" value="CYTOSOLIC ACYL COENZYME A THIOESTER HYDROLASE"/>
    <property type="match status" value="1"/>
</dbReference>
<evidence type="ECO:0000259" key="3">
    <source>
        <dbReference type="PROSITE" id="PS51770"/>
    </source>
</evidence>
<dbReference type="Gene3D" id="3.10.129.10">
    <property type="entry name" value="Hotdog Thioesterase"/>
    <property type="match status" value="1"/>
</dbReference>
<name>A0A1I2UIX4_9EURY</name>
<dbReference type="PANTHER" id="PTHR11049">
    <property type="entry name" value="ACYL COENZYME A THIOESTER HYDROLASE"/>
    <property type="match status" value="1"/>
</dbReference>
<feature type="domain" description="HotDog ACOT-type" evidence="3">
    <location>
        <begin position="5"/>
        <end position="117"/>
    </location>
</feature>
<dbReference type="OrthoDB" id="15030at2157"/>
<dbReference type="RefSeq" id="WP_092893410.1">
    <property type="nucleotide sequence ID" value="NZ_FOOQ01000004.1"/>
</dbReference>
<dbReference type="InterPro" id="IPR029069">
    <property type="entry name" value="HotDog_dom_sf"/>
</dbReference>
<reference evidence="5" key="1">
    <citation type="submission" date="2016-10" db="EMBL/GenBank/DDBJ databases">
        <authorList>
            <person name="Varghese N."/>
            <person name="Submissions S."/>
        </authorList>
    </citation>
    <scope>NUCLEOTIDE SEQUENCE [LARGE SCALE GENOMIC DNA]</scope>
    <source>
        <strain evidence="5">CGMCC 1.7739</strain>
    </source>
</reference>
<protein>
    <submittedName>
        <fullName evidence="4">Acyl-CoA hydrolase</fullName>
    </submittedName>
</protein>
<sequence length="153" mass="17211">MTDLMDTYIENRQLVQPNHTNNYDMAHGGNVMKWMDIVGALSAMRFAGETCVTARMNQVDFVQPIPRGDTALIQSYVYDAGRTSVKVRLKTFREDPQTGEREPTTESYFVYVAIDDVREPTPVPDLTVDTEEGERLRDEALAGETGRTASETN</sequence>
<dbReference type="GO" id="GO:0006637">
    <property type="term" value="P:acyl-CoA metabolic process"/>
    <property type="evidence" value="ECO:0007669"/>
    <property type="project" value="TreeGrafter"/>
</dbReference>
<evidence type="ECO:0000256" key="2">
    <source>
        <dbReference type="SAM" id="MobiDB-lite"/>
    </source>
</evidence>
<dbReference type="InterPro" id="IPR040170">
    <property type="entry name" value="Cytosol_ACT"/>
</dbReference>
<dbReference type="SUPFAM" id="SSF54637">
    <property type="entry name" value="Thioesterase/thiol ester dehydrase-isomerase"/>
    <property type="match status" value="1"/>
</dbReference>
<dbReference type="GO" id="GO:0005829">
    <property type="term" value="C:cytosol"/>
    <property type="evidence" value="ECO:0007669"/>
    <property type="project" value="TreeGrafter"/>
</dbReference>